<gene>
    <name evidence="1" type="ORF">LEP1GSC179_2473</name>
</gene>
<evidence type="ECO:0000313" key="1">
    <source>
        <dbReference type="EMBL" id="EKO33424.1"/>
    </source>
</evidence>
<organism evidence="1 2">
    <name type="scientific">Leptospira santarosai str. MOR084</name>
    <dbReference type="NCBI Taxonomy" id="1049984"/>
    <lineage>
        <taxon>Bacteria</taxon>
        <taxon>Pseudomonadati</taxon>
        <taxon>Spirochaetota</taxon>
        <taxon>Spirochaetia</taxon>
        <taxon>Leptospirales</taxon>
        <taxon>Leptospiraceae</taxon>
        <taxon>Leptospira</taxon>
    </lineage>
</organism>
<dbReference type="AlphaFoldDB" id="A0A0E2BDZ6"/>
<dbReference type="Proteomes" id="UP000006329">
    <property type="component" value="Unassembled WGS sequence"/>
</dbReference>
<reference evidence="1" key="1">
    <citation type="submission" date="2012-10" db="EMBL/GenBank/DDBJ databases">
        <authorList>
            <person name="Harkins D.M."/>
            <person name="Durkin A.S."/>
            <person name="Brinkac L.M."/>
            <person name="Haft D.H."/>
            <person name="Selengut J.D."/>
            <person name="Sanka R."/>
            <person name="DePew J."/>
            <person name="Purushe J."/>
            <person name="Matthias M.A."/>
            <person name="Vinetz J.M."/>
            <person name="Sutton G.G."/>
            <person name="Nierman W.C."/>
            <person name="Fouts D.E."/>
        </authorList>
    </citation>
    <scope>NUCLEOTIDE SEQUENCE [LARGE SCALE GENOMIC DNA]</scope>
    <source>
        <strain evidence="1">MOR084</strain>
    </source>
</reference>
<proteinExistence type="predicted"/>
<protein>
    <recommendedName>
        <fullName evidence="3">Integrase core domain protein</fullName>
    </recommendedName>
</protein>
<name>A0A0E2BDZ6_9LEPT</name>
<evidence type="ECO:0008006" key="3">
    <source>
        <dbReference type="Google" id="ProtNLM"/>
    </source>
</evidence>
<comment type="caution">
    <text evidence="1">The sequence shown here is derived from an EMBL/GenBank/DDBJ whole genome shotgun (WGS) entry which is preliminary data.</text>
</comment>
<accession>A0A0E2BDZ6</accession>
<dbReference type="EMBL" id="AHON02000051">
    <property type="protein sequence ID" value="EKO33424.1"/>
    <property type="molecule type" value="Genomic_DNA"/>
</dbReference>
<sequence>MLKINNWIDDYNSFAPHKGLKMMSPKEFIEKELTLAV</sequence>
<keyword evidence="2" id="KW-1185">Reference proteome</keyword>
<evidence type="ECO:0000313" key="2">
    <source>
        <dbReference type="Proteomes" id="UP000006329"/>
    </source>
</evidence>